<evidence type="ECO:0000259" key="12">
    <source>
        <dbReference type="PROSITE" id="PS50181"/>
    </source>
</evidence>
<keyword evidence="4 11" id="KW-0812">Transmembrane</keyword>
<evidence type="ECO:0000256" key="6">
    <source>
        <dbReference type="ARBA" id="ARBA00022989"/>
    </source>
</evidence>
<dbReference type="Proteomes" id="UP000249363">
    <property type="component" value="Unassembled WGS sequence"/>
</dbReference>
<dbReference type="AlphaFoldDB" id="A0A364L394"/>
<evidence type="ECO:0000256" key="3">
    <source>
        <dbReference type="ARBA" id="ARBA00022679"/>
    </source>
</evidence>
<evidence type="ECO:0000256" key="4">
    <source>
        <dbReference type="ARBA" id="ARBA00022692"/>
    </source>
</evidence>
<dbReference type="RefSeq" id="XP_040734788.1">
    <property type="nucleotide sequence ID" value="XM_040878853.1"/>
</dbReference>
<gene>
    <name evidence="13" type="ORF">BHQ10_006284</name>
</gene>
<feature type="region of interest" description="Disordered" evidence="10">
    <location>
        <begin position="712"/>
        <end position="831"/>
    </location>
</feature>
<evidence type="ECO:0000256" key="10">
    <source>
        <dbReference type="SAM" id="MobiDB-lite"/>
    </source>
</evidence>
<keyword evidence="2" id="KW-0444">Lipid biosynthesis</keyword>
<name>A0A364L394_TALAM</name>
<keyword evidence="8 11" id="KW-0472">Membrane</keyword>
<dbReference type="Pfam" id="PF01151">
    <property type="entry name" value="ELO"/>
    <property type="match status" value="1"/>
</dbReference>
<evidence type="ECO:0000256" key="5">
    <source>
        <dbReference type="ARBA" id="ARBA00022832"/>
    </source>
</evidence>
<evidence type="ECO:0000313" key="13">
    <source>
        <dbReference type="EMBL" id="RAO70272.1"/>
    </source>
</evidence>
<accession>A0A364L394</accession>
<sequence>MYWYYFQSTRGVRVWWKEWVTRLQVIQFMIDLGFVYFASYTYFASTYFPWMPHMGSCAGEEFAALIGIGVLTSYLVLFLGFYFATYRKEVKPRSSRGTLRPMSEAEAITSSGVEATKLTRGNLSMRAREIFWFSVLESPTVASAAHVDRQTIARMDLDTKEHRNDNGTSNHEERTVQESSAFNHLPLDVIRKILYTVDANTFASLAALNEQWRQASNDAELYAHHLARCPLYAAYNGTNTVLTDTQNLGWLKRVFSREIRKNAFQIFLRPRKTLVTLISSSVGSSAALPTGEAIKFEFSTNGRILLCLSSSRIFVLDLTASEIKVLYELKTSRMPLAATILDDGRVLAVVSHRHQVNIYHLSKDEAKHVQVLTLNDVPRALALAPNGSVLGIAYDGSIEVHALGEDVIPTQCRAVRCGRIDTLSFSPDGSMLLGSSLDCPDVGFATITAPFPADSMADLSSQEAHMWTTQILFPDIVPGYSYVTLLPSRISGDDDWIMGFDNSLKSFRAVRPKEPRIGSTYFPGPAPQDGTEEFMPSLSPAVDPKGELVALAFRGGGLFLYGLPDDLNATPIEFNDTSILTNSTSETSGAVVKGPGKGFDQPSLFIGGRKVADIPGLTAARWVGRGRSEKFDVFCRQRLVAVAPGGVTSSSLGDETIPVDGGRISIFDFRTSIEDGETVELTIELGVEVPLVLREPDANLEQEVELERRRTQLRRGVSNAPRSEVRNSLIIPVPPIPDMSSQRSQSSVSPTLGPEVGDVTLFLEGPYSNTAPRSRDTLQRAATAAASNRRPQHVVREPERPRVPVLHIPHESDADNWVPPPPPYTRNPDQPLPEHLRQLLLPTMTAPPGGAMELLPQQPRRASTNEVDRAEGAGSGGSSGILSRRWSTRRRTVDASEDATSRARLNFRPLSFHRAVASSSGHPQPPATQDQIHPPERSNQPAASGESERNRQSSTMQRQVLRESTDSGSRAAPPAVLKKQPRNSRLFGTFRKATSHGSVASQSNTDDQQQYLQPPGSRRNKSIMRNGRFSRSSPNLAFGGNGAINRMSTIYSNASRSADHQNGGVHRTRSRSEAAQLPPAPLTEEALQHALELQHASDGRRLQTQSVPMHTEPLPVQQQPPQNPAAPETDWQQPNPLESEDWRARIEAWNMNTINERRKSKSKNARCIVM</sequence>
<reference evidence="13 14" key="1">
    <citation type="journal article" date="2017" name="Biotechnol. Biofuels">
        <title>Differential beta-glucosidase expression as a function of carbon source availability in Talaromyces amestolkiae: a genomic and proteomic approach.</title>
        <authorList>
            <person name="de Eugenio L.I."/>
            <person name="Mendez-Liter J.A."/>
            <person name="Nieto-Dominguez M."/>
            <person name="Alonso L."/>
            <person name="Gil-Munoz J."/>
            <person name="Barriuso J."/>
            <person name="Prieto A."/>
            <person name="Martinez M.J."/>
        </authorList>
    </citation>
    <scope>NUCLEOTIDE SEQUENCE [LARGE SCALE GENOMIC DNA]</scope>
    <source>
        <strain evidence="13 14">CIB</strain>
    </source>
</reference>
<feature type="region of interest" description="Disordered" evidence="10">
    <location>
        <begin position="1112"/>
        <end position="1139"/>
    </location>
</feature>
<comment type="caution">
    <text evidence="13">The sequence shown here is derived from an EMBL/GenBank/DDBJ whole genome shotgun (WGS) entry which is preliminary data.</text>
</comment>
<dbReference type="Gene3D" id="2.130.10.10">
    <property type="entry name" value="YVTN repeat-like/Quinoprotein amine dehydrogenase"/>
    <property type="match status" value="1"/>
</dbReference>
<dbReference type="Pfam" id="PF23749">
    <property type="entry name" value="DUF7165"/>
    <property type="match status" value="1"/>
</dbReference>
<dbReference type="GO" id="GO:0016020">
    <property type="term" value="C:membrane"/>
    <property type="evidence" value="ECO:0007669"/>
    <property type="project" value="UniProtKB-SubCell"/>
</dbReference>
<organism evidence="13 14">
    <name type="scientific">Talaromyces amestolkiae</name>
    <dbReference type="NCBI Taxonomy" id="1196081"/>
    <lineage>
        <taxon>Eukaryota</taxon>
        <taxon>Fungi</taxon>
        <taxon>Dikarya</taxon>
        <taxon>Ascomycota</taxon>
        <taxon>Pezizomycotina</taxon>
        <taxon>Eurotiomycetes</taxon>
        <taxon>Eurotiomycetidae</taxon>
        <taxon>Eurotiales</taxon>
        <taxon>Trichocomaceae</taxon>
        <taxon>Talaromyces</taxon>
        <taxon>Talaromyces sect. Talaromyces</taxon>
    </lineage>
</organism>
<dbReference type="GO" id="GO:0009922">
    <property type="term" value="F:fatty acid elongase activity"/>
    <property type="evidence" value="ECO:0007669"/>
    <property type="project" value="InterPro"/>
</dbReference>
<proteinExistence type="predicted"/>
<dbReference type="STRING" id="1196081.A0A364L394"/>
<feature type="transmembrane region" description="Helical" evidence="11">
    <location>
        <begin position="25"/>
        <end position="50"/>
    </location>
</feature>
<evidence type="ECO:0000256" key="9">
    <source>
        <dbReference type="ARBA" id="ARBA00023160"/>
    </source>
</evidence>
<feature type="transmembrane region" description="Helical" evidence="11">
    <location>
        <begin position="62"/>
        <end position="84"/>
    </location>
</feature>
<comment type="subcellular location">
    <subcellularLocation>
        <location evidence="1">Membrane</location>
        <topology evidence="1">Multi-pass membrane protein</topology>
    </subcellularLocation>
</comment>
<evidence type="ECO:0000313" key="14">
    <source>
        <dbReference type="Proteomes" id="UP000249363"/>
    </source>
</evidence>
<keyword evidence="3" id="KW-0808">Transferase</keyword>
<feature type="region of interest" description="Disordered" evidence="10">
    <location>
        <begin position="845"/>
        <end position="900"/>
    </location>
</feature>
<keyword evidence="7" id="KW-0443">Lipid metabolism</keyword>
<feature type="region of interest" description="Disordered" evidence="10">
    <location>
        <begin position="915"/>
        <end position="1041"/>
    </location>
</feature>
<dbReference type="InterPro" id="IPR001810">
    <property type="entry name" value="F-box_dom"/>
</dbReference>
<feature type="compositionally biased region" description="Low complexity" evidence="10">
    <location>
        <begin position="740"/>
        <end position="749"/>
    </location>
</feature>
<dbReference type="PROSITE" id="PS50181">
    <property type="entry name" value="FBOX"/>
    <property type="match status" value="1"/>
</dbReference>
<evidence type="ECO:0000256" key="2">
    <source>
        <dbReference type="ARBA" id="ARBA00022516"/>
    </source>
</evidence>
<feature type="domain" description="F-box" evidence="12">
    <location>
        <begin position="179"/>
        <end position="225"/>
    </location>
</feature>
<feature type="region of interest" description="Disordered" evidence="10">
    <location>
        <begin position="1056"/>
        <end position="1077"/>
    </location>
</feature>
<evidence type="ECO:0000256" key="1">
    <source>
        <dbReference type="ARBA" id="ARBA00004141"/>
    </source>
</evidence>
<keyword evidence="9" id="KW-0275">Fatty acid biosynthesis</keyword>
<dbReference type="SUPFAM" id="SSF81383">
    <property type="entry name" value="F-box domain"/>
    <property type="match status" value="1"/>
</dbReference>
<keyword evidence="5" id="KW-0276">Fatty acid metabolism</keyword>
<dbReference type="SUPFAM" id="SSF82171">
    <property type="entry name" value="DPP6 N-terminal domain-like"/>
    <property type="match status" value="1"/>
</dbReference>
<dbReference type="GeneID" id="63795500"/>
<dbReference type="EMBL" id="MIKG01000011">
    <property type="protein sequence ID" value="RAO70272.1"/>
    <property type="molecule type" value="Genomic_DNA"/>
</dbReference>
<dbReference type="OrthoDB" id="3925024at2759"/>
<dbReference type="InterPro" id="IPR002076">
    <property type="entry name" value="ELO_fam"/>
</dbReference>
<dbReference type="InterPro" id="IPR015943">
    <property type="entry name" value="WD40/YVTN_repeat-like_dom_sf"/>
</dbReference>
<keyword evidence="14" id="KW-1185">Reference proteome</keyword>
<feature type="compositionally biased region" description="Polar residues" evidence="10">
    <location>
        <begin position="917"/>
        <end position="942"/>
    </location>
</feature>
<feature type="compositionally biased region" description="Basic and acidic residues" evidence="10">
    <location>
        <begin position="794"/>
        <end position="813"/>
    </location>
</feature>
<protein>
    <recommendedName>
        <fullName evidence="12">F-box domain-containing protein</fullName>
    </recommendedName>
</protein>
<feature type="compositionally biased region" description="Polar residues" evidence="10">
    <location>
        <begin position="995"/>
        <end position="1012"/>
    </location>
</feature>
<evidence type="ECO:0000256" key="8">
    <source>
        <dbReference type="ARBA" id="ARBA00023136"/>
    </source>
</evidence>
<dbReference type="GO" id="GO:0006633">
    <property type="term" value="P:fatty acid biosynthetic process"/>
    <property type="evidence" value="ECO:0007669"/>
    <property type="project" value="UniProtKB-KW"/>
</dbReference>
<evidence type="ECO:0000256" key="11">
    <source>
        <dbReference type="SAM" id="Phobius"/>
    </source>
</evidence>
<keyword evidence="6 11" id="KW-1133">Transmembrane helix</keyword>
<dbReference type="InterPro" id="IPR036047">
    <property type="entry name" value="F-box-like_dom_sf"/>
</dbReference>
<evidence type="ECO:0000256" key="7">
    <source>
        <dbReference type="ARBA" id="ARBA00023098"/>
    </source>
</evidence>
<dbReference type="InterPro" id="IPR055589">
    <property type="entry name" value="DUF7165"/>
</dbReference>